<feature type="compositionally biased region" description="Polar residues" evidence="4">
    <location>
        <begin position="118"/>
        <end position="127"/>
    </location>
</feature>
<evidence type="ECO:0000259" key="5">
    <source>
        <dbReference type="PROSITE" id="PS51980"/>
    </source>
</evidence>
<dbReference type="GeneID" id="101656737"/>
<evidence type="ECO:0000313" key="7">
    <source>
        <dbReference type="RefSeq" id="XP_004697847.2"/>
    </source>
</evidence>
<dbReference type="SUPFAM" id="SSF144292">
    <property type="entry name" value="occludin/ELL-like"/>
    <property type="match status" value="1"/>
</dbReference>
<feature type="coiled-coil region" evidence="3">
    <location>
        <begin position="192"/>
        <end position="219"/>
    </location>
</feature>
<keyword evidence="6" id="KW-1185">Reference proteome</keyword>
<organism evidence="6 7">
    <name type="scientific">Echinops telfairi</name>
    <name type="common">Lesser hedgehog tenrec</name>
    <dbReference type="NCBI Taxonomy" id="9371"/>
    <lineage>
        <taxon>Eukaryota</taxon>
        <taxon>Metazoa</taxon>
        <taxon>Chordata</taxon>
        <taxon>Craniata</taxon>
        <taxon>Vertebrata</taxon>
        <taxon>Euteleostomi</taxon>
        <taxon>Mammalia</taxon>
        <taxon>Eutheria</taxon>
        <taxon>Afrotheria</taxon>
        <taxon>Tenrecidae</taxon>
        <taxon>Tenrecinae</taxon>
        <taxon>Echinops</taxon>
    </lineage>
</organism>
<sequence>MVRPAPFCPATSAVECNLRLKLNRSGRTFSSGAPDPGLGARTLGQAARRPPPPCAGRDATRRSRPPPRGPPNGAVPRSMPIRETPQTHGSQRDPQLRPPGPGPPCLRRHDPRALEASSPRSLCQPQSGAHRARPKKIVFEDELPPQAFLETRRPLGATPGVYKPSPHPLPDYELKYPSVSSERERSRYVAVFQDQYSEFVELQQEVASAQAELHHLQTQLNSLPPPRSQKEAQVTARVWRKFEKKQMDPRFLDKQARYRYLKGKLRHLKAQIQKYDEQDSEGSVYF</sequence>
<dbReference type="InterPro" id="IPR031176">
    <property type="entry name" value="ELL/occludin"/>
</dbReference>
<dbReference type="PROSITE" id="PS51980">
    <property type="entry name" value="OCEL"/>
    <property type="match status" value="1"/>
</dbReference>
<dbReference type="PANTHER" id="PTHR23288:SF15">
    <property type="entry name" value="OCCLUDIN_ELL DOMAIN-CONTAINING PROTEIN 1"/>
    <property type="match status" value="1"/>
</dbReference>
<gene>
    <name evidence="7" type="primary">OCEL1</name>
</gene>
<feature type="domain" description="OCEL" evidence="5">
    <location>
        <begin position="170"/>
        <end position="280"/>
    </location>
</feature>
<accession>A0ABM0IDW0</accession>
<proteinExistence type="inferred from homology"/>
<protein>
    <submittedName>
        <fullName evidence="7">Occludin/ELL domain-containing protein 1</fullName>
    </submittedName>
</protein>
<dbReference type="InterPro" id="IPR010844">
    <property type="entry name" value="Occludin_ELL"/>
</dbReference>
<dbReference type="PANTHER" id="PTHR23288">
    <property type="entry name" value="OCCLUDIN AND RNA POLYMERASE II ELONGATION FACTOR ELL"/>
    <property type="match status" value="1"/>
</dbReference>
<dbReference type="Gene3D" id="6.10.140.340">
    <property type="match status" value="1"/>
</dbReference>
<feature type="region of interest" description="Disordered" evidence="4">
    <location>
        <begin position="25"/>
        <end position="141"/>
    </location>
</feature>
<reference evidence="7" key="1">
    <citation type="submission" date="2025-08" db="UniProtKB">
        <authorList>
            <consortium name="RefSeq"/>
        </authorList>
    </citation>
    <scope>IDENTIFICATION</scope>
</reference>
<evidence type="ECO:0000256" key="3">
    <source>
        <dbReference type="SAM" id="Coils"/>
    </source>
</evidence>
<keyword evidence="3" id="KW-0175">Coiled coil</keyword>
<dbReference type="Proteomes" id="UP000694863">
    <property type="component" value="Unplaced"/>
</dbReference>
<comment type="similarity">
    <text evidence="1 2">Belongs to the ELL/occludin family.</text>
</comment>
<dbReference type="RefSeq" id="XP_004697847.2">
    <property type="nucleotide sequence ID" value="XM_004697790.2"/>
</dbReference>
<dbReference type="Pfam" id="PF07303">
    <property type="entry name" value="Occludin_ELL"/>
    <property type="match status" value="1"/>
</dbReference>
<name>A0ABM0IDW0_ECHTE</name>
<evidence type="ECO:0000256" key="4">
    <source>
        <dbReference type="SAM" id="MobiDB-lite"/>
    </source>
</evidence>
<evidence type="ECO:0000256" key="2">
    <source>
        <dbReference type="PROSITE-ProRule" id="PRU01324"/>
    </source>
</evidence>
<evidence type="ECO:0000256" key="1">
    <source>
        <dbReference type="ARBA" id="ARBA00009171"/>
    </source>
</evidence>
<evidence type="ECO:0000313" key="6">
    <source>
        <dbReference type="Proteomes" id="UP000694863"/>
    </source>
</evidence>